<name>A0A9R1VD15_LACSA</name>
<keyword evidence="3 7" id="KW-0963">Cytoplasm</keyword>
<organism evidence="8 9">
    <name type="scientific">Lactuca sativa</name>
    <name type="common">Garden lettuce</name>
    <dbReference type="NCBI Taxonomy" id="4236"/>
    <lineage>
        <taxon>Eukaryota</taxon>
        <taxon>Viridiplantae</taxon>
        <taxon>Streptophyta</taxon>
        <taxon>Embryophyta</taxon>
        <taxon>Tracheophyta</taxon>
        <taxon>Spermatophyta</taxon>
        <taxon>Magnoliopsida</taxon>
        <taxon>eudicotyledons</taxon>
        <taxon>Gunneridae</taxon>
        <taxon>Pentapetalae</taxon>
        <taxon>asterids</taxon>
        <taxon>campanulids</taxon>
        <taxon>Asterales</taxon>
        <taxon>Asteraceae</taxon>
        <taxon>Cichorioideae</taxon>
        <taxon>Cichorieae</taxon>
        <taxon>Lactucinae</taxon>
        <taxon>Lactuca</taxon>
    </lineage>
</organism>
<gene>
    <name evidence="8" type="ORF">LSAT_V11C500236780</name>
</gene>
<keyword evidence="9" id="KW-1185">Reference proteome</keyword>
<dbReference type="GO" id="GO:0030942">
    <property type="term" value="F:endoplasmic reticulum signal peptide binding"/>
    <property type="evidence" value="ECO:0007669"/>
    <property type="project" value="UniProtKB-UniRule"/>
</dbReference>
<evidence type="ECO:0000256" key="3">
    <source>
        <dbReference type="ARBA" id="ARBA00022490"/>
    </source>
</evidence>
<comment type="caution">
    <text evidence="8">The sequence shown here is derived from an EMBL/GenBank/DDBJ whole genome shotgun (WGS) entry which is preliminary data.</text>
</comment>
<reference evidence="8 9" key="1">
    <citation type="journal article" date="2017" name="Nat. Commun.">
        <title>Genome assembly with in vitro proximity ligation data and whole-genome triplication in lettuce.</title>
        <authorList>
            <person name="Reyes-Chin-Wo S."/>
            <person name="Wang Z."/>
            <person name="Yang X."/>
            <person name="Kozik A."/>
            <person name="Arikit S."/>
            <person name="Song C."/>
            <person name="Xia L."/>
            <person name="Froenicke L."/>
            <person name="Lavelle D.O."/>
            <person name="Truco M.J."/>
            <person name="Xia R."/>
            <person name="Zhu S."/>
            <person name="Xu C."/>
            <person name="Xu H."/>
            <person name="Xu X."/>
            <person name="Cox K."/>
            <person name="Korf I."/>
            <person name="Meyers B.C."/>
            <person name="Michelmore R.W."/>
        </authorList>
    </citation>
    <scope>NUCLEOTIDE SEQUENCE [LARGE SCALE GENOMIC DNA]</scope>
    <source>
        <strain evidence="9">cv. Salinas</strain>
        <tissue evidence="8">Seedlings</tissue>
    </source>
</reference>
<dbReference type="InterPro" id="IPR009018">
    <property type="entry name" value="Signal_recog_particle_SRP9/14"/>
</dbReference>
<dbReference type="AlphaFoldDB" id="A0A9R1VD15"/>
<keyword evidence="6 7" id="KW-0687">Ribonucleoprotein</keyword>
<dbReference type="GO" id="GO:0005786">
    <property type="term" value="C:signal recognition particle, endoplasmic reticulum targeting"/>
    <property type="evidence" value="ECO:0007669"/>
    <property type="project" value="UniProtKB-UniRule"/>
</dbReference>
<proteinExistence type="inferred from homology"/>
<evidence type="ECO:0000256" key="2">
    <source>
        <dbReference type="ARBA" id="ARBA00010349"/>
    </source>
</evidence>
<accession>A0A9R1VD15</accession>
<comment type="function">
    <text evidence="7">Component of the signal recognition particle (SRP) complex, a ribonucleoprotein complex that mediates the cotranslational targeting of secretory and membrane proteins to the endoplasmic reticulum (ER). SRP9 together with SRP14 and the Alu portion of the SRP RNA, constitutes the elongation arrest domain of SRP. The complex of SRP9 and SRP14 is required for SRP RNA binding.</text>
</comment>
<evidence type="ECO:0000313" key="8">
    <source>
        <dbReference type="EMBL" id="KAJ0202557.1"/>
    </source>
</evidence>
<evidence type="ECO:0000256" key="5">
    <source>
        <dbReference type="ARBA" id="ARBA00023135"/>
    </source>
</evidence>
<dbReference type="Gene3D" id="3.30.720.10">
    <property type="entry name" value="Signal recognition particle alu RNA binding heterodimer, srp9/1"/>
    <property type="match status" value="1"/>
</dbReference>
<evidence type="ECO:0000256" key="7">
    <source>
        <dbReference type="RuleBase" id="RU368100"/>
    </source>
</evidence>
<keyword evidence="5 7" id="KW-0733">Signal recognition particle</keyword>
<dbReference type="EMBL" id="NBSK02000005">
    <property type="protein sequence ID" value="KAJ0202557.1"/>
    <property type="molecule type" value="Genomic_DNA"/>
</dbReference>
<keyword evidence="4 7" id="KW-0694">RNA-binding</keyword>
<evidence type="ECO:0000256" key="6">
    <source>
        <dbReference type="ARBA" id="ARBA00023274"/>
    </source>
</evidence>
<dbReference type="PANTHER" id="PTHR12013">
    <property type="entry name" value="SIGNAL RECOGNITION PARTICLE 14 KD PROTEIN"/>
    <property type="match status" value="1"/>
</dbReference>
<dbReference type="Proteomes" id="UP000235145">
    <property type="component" value="Unassembled WGS sequence"/>
</dbReference>
<comment type="similarity">
    <text evidence="2 7">Belongs to the SRP14 family.</text>
</comment>
<dbReference type="SUPFAM" id="SSF54762">
    <property type="entry name" value="Signal recognition particle alu RNA binding heterodimer, SRP9/14"/>
    <property type="match status" value="1"/>
</dbReference>
<evidence type="ECO:0000313" key="9">
    <source>
        <dbReference type="Proteomes" id="UP000235145"/>
    </source>
</evidence>
<dbReference type="InterPro" id="IPR003210">
    <property type="entry name" value="Signal_recog_particle_SRP14"/>
</dbReference>
<protein>
    <recommendedName>
        <fullName evidence="7">Signal recognition particle 14 kDa protein</fullName>
        <shortName evidence="7">SRP14</shortName>
    </recommendedName>
</protein>
<sequence length="112" mass="13124">MATAGKEVENKCLVRETDGKKNISTLVGMKDHQRFQASYASILKARMTTLKKKRTRERLHMLIRSYKCQRNTQVSVILKDTRVLLQVSFCWIGFFAFLDPRDIVILQTWLLF</sequence>
<evidence type="ECO:0000256" key="1">
    <source>
        <dbReference type="ARBA" id="ARBA00004496"/>
    </source>
</evidence>
<dbReference type="GO" id="GO:0008312">
    <property type="term" value="F:7S RNA binding"/>
    <property type="evidence" value="ECO:0007669"/>
    <property type="project" value="UniProtKB-UniRule"/>
</dbReference>
<comment type="subunit">
    <text evidence="7">Heterodimer with SRP9; binds RNA as heterodimer. Component of a signal recognition particle (SRP) complex that consists of a 7SL RNA molecule of 300 nucleotides and six protein subunits: SRP72, SRP68, SRP54, SRP19, SRP14 and SRP9.</text>
</comment>
<comment type="subcellular location">
    <subcellularLocation>
        <location evidence="1 7">Cytoplasm</location>
    </subcellularLocation>
</comment>
<dbReference type="GO" id="GO:0006614">
    <property type="term" value="P:SRP-dependent cotranslational protein targeting to membrane"/>
    <property type="evidence" value="ECO:0007669"/>
    <property type="project" value="UniProtKB-UniRule"/>
</dbReference>
<dbReference type="Pfam" id="PF02290">
    <property type="entry name" value="SRP14"/>
    <property type="match status" value="1"/>
</dbReference>
<evidence type="ECO:0000256" key="4">
    <source>
        <dbReference type="ARBA" id="ARBA00022884"/>
    </source>
</evidence>